<accession>A0A5B1LAJ2</accession>
<proteinExistence type="predicted"/>
<reference evidence="2 3" key="1">
    <citation type="submission" date="2019-09" db="EMBL/GenBank/DDBJ databases">
        <title>Nocardioides panacisoli sp. nov., isolated from the soil of a ginseng field.</title>
        <authorList>
            <person name="Cho C."/>
        </authorList>
    </citation>
    <scope>NUCLEOTIDE SEQUENCE [LARGE SCALE GENOMIC DNA]</scope>
    <source>
        <strain evidence="2 3">BN130099</strain>
    </source>
</reference>
<evidence type="ECO:0000256" key="1">
    <source>
        <dbReference type="SAM" id="Phobius"/>
    </source>
</evidence>
<dbReference type="Proteomes" id="UP000325003">
    <property type="component" value="Unassembled WGS sequence"/>
</dbReference>
<dbReference type="AlphaFoldDB" id="A0A5B1LAJ2"/>
<keyword evidence="3" id="KW-1185">Reference proteome</keyword>
<dbReference type="RefSeq" id="WP_149729330.1">
    <property type="nucleotide sequence ID" value="NZ_VUJV01000005.1"/>
</dbReference>
<protein>
    <submittedName>
        <fullName evidence="2">Uncharacterized protein</fullName>
    </submittedName>
</protein>
<organism evidence="2 3">
    <name type="scientific">Nocardioides humilatus</name>
    <dbReference type="NCBI Taxonomy" id="2607660"/>
    <lineage>
        <taxon>Bacteria</taxon>
        <taxon>Bacillati</taxon>
        <taxon>Actinomycetota</taxon>
        <taxon>Actinomycetes</taxon>
        <taxon>Propionibacteriales</taxon>
        <taxon>Nocardioidaceae</taxon>
        <taxon>Nocardioides</taxon>
    </lineage>
</organism>
<name>A0A5B1LAJ2_9ACTN</name>
<keyword evidence="1" id="KW-0472">Membrane</keyword>
<comment type="caution">
    <text evidence="2">The sequence shown here is derived from an EMBL/GenBank/DDBJ whole genome shotgun (WGS) entry which is preliminary data.</text>
</comment>
<reference evidence="2 3" key="2">
    <citation type="submission" date="2019-09" db="EMBL/GenBank/DDBJ databases">
        <authorList>
            <person name="Jin C."/>
        </authorList>
    </citation>
    <scope>NUCLEOTIDE SEQUENCE [LARGE SCALE GENOMIC DNA]</scope>
    <source>
        <strain evidence="2 3">BN130099</strain>
    </source>
</reference>
<keyword evidence="1" id="KW-1133">Transmembrane helix</keyword>
<evidence type="ECO:0000313" key="3">
    <source>
        <dbReference type="Proteomes" id="UP000325003"/>
    </source>
</evidence>
<dbReference type="EMBL" id="VUJV01000005">
    <property type="protein sequence ID" value="KAA1417761.1"/>
    <property type="molecule type" value="Genomic_DNA"/>
</dbReference>
<gene>
    <name evidence="2" type="ORF">F0U44_15840</name>
</gene>
<feature type="transmembrane region" description="Helical" evidence="1">
    <location>
        <begin position="47"/>
        <end position="68"/>
    </location>
</feature>
<evidence type="ECO:0000313" key="2">
    <source>
        <dbReference type="EMBL" id="KAA1417761.1"/>
    </source>
</evidence>
<keyword evidence="1" id="KW-0812">Transmembrane</keyword>
<sequence>MSDLSPDRRDDELRALLHDAVSDVEPADRLGEVRRRTRTRPTRSRRWAPLLVGAGAVAATVVTAGIVVNTLGDEQSPEDTPVASSGPGDGPTTAAAGIYYLGSTTAGPRLYREFQAVGRTSDPSEKVLNALQRLTVDTGPRDPDYDTLWPKGSFAGVEVTDDRVVVALGTPAALTSTETTALGRYGVQQAVYTAEAALGATLPVAFVWDGAPARTVLGVKVAALVDRDRNHDIAAPVNITDPSEHLAVTGVLEANGTMADDVARVSWILYSNAPDEVVVRQGRATPIDITGPDARATLGAPGWETGVIDLAGLEPGTYTFVVSVSEVGQTSDDYPDVFEDTRTITVR</sequence>